<dbReference type="GO" id="GO:0016020">
    <property type="term" value="C:membrane"/>
    <property type="evidence" value="ECO:0007669"/>
    <property type="project" value="TreeGrafter"/>
</dbReference>
<keyword evidence="3" id="KW-0808">Transferase</keyword>
<reference evidence="4" key="1">
    <citation type="submission" date="2017-04" db="EMBL/GenBank/DDBJ databases">
        <authorList>
            <person name="Varghese N."/>
            <person name="Submissions S."/>
        </authorList>
    </citation>
    <scope>NUCLEOTIDE SEQUENCE [LARGE SCALE GENOMIC DNA]</scope>
    <source>
        <strain evidence="4">VKM Ac-2510</strain>
    </source>
</reference>
<feature type="transmembrane region" description="Helical" evidence="1">
    <location>
        <begin position="168"/>
        <end position="185"/>
    </location>
</feature>
<dbReference type="PANTHER" id="PTHR23028">
    <property type="entry name" value="ACETYLTRANSFERASE"/>
    <property type="match status" value="1"/>
</dbReference>
<accession>A0A1X7K5J8</accession>
<protein>
    <submittedName>
        <fullName evidence="3">Peptidoglycan/LPS O-acetylase OafA/YrhL, contains acyltransferase and SGNH-hydrolase domains</fullName>
    </submittedName>
</protein>
<dbReference type="AlphaFoldDB" id="A0A1X7K5J8"/>
<dbReference type="GO" id="GO:0016787">
    <property type="term" value="F:hydrolase activity"/>
    <property type="evidence" value="ECO:0007669"/>
    <property type="project" value="UniProtKB-KW"/>
</dbReference>
<evidence type="ECO:0000256" key="1">
    <source>
        <dbReference type="SAM" id="Phobius"/>
    </source>
</evidence>
<dbReference type="PANTHER" id="PTHR23028:SF53">
    <property type="entry name" value="ACYL_TRANSF_3 DOMAIN-CONTAINING PROTEIN"/>
    <property type="match status" value="1"/>
</dbReference>
<feature type="transmembrane region" description="Helical" evidence="1">
    <location>
        <begin position="192"/>
        <end position="211"/>
    </location>
</feature>
<keyword evidence="3" id="KW-0378">Hydrolase</keyword>
<dbReference type="GO" id="GO:0009103">
    <property type="term" value="P:lipopolysaccharide biosynthetic process"/>
    <property type="evidence" value="ECO:0007669"/>
    <property type="project" value="TreeGrafter"/>
</dbReference>
<keyword evidence="4" id="KW-1185">Reference proteome</keyword>
<organism evidence="3 4">
    <name type="scientific">Agreia pratensis</name>
    <dbReference type="NCBI Taxonomy" id="150121"/>
    <lineage>
        <taxon>Bacteria</taxon>
        <taxon>Bacillati</taxon>
        <taxon>Actinomycetota</taxon>
        <taxon>Actinomycetes</taxon>
        <taxon>Micrococcales</taxon>
        <taxon>Microbacteriaceae</taxon>
        <taxon>Agreia</taxon>
    </lineage>
</organism>
<dbReference type="OrthoDB" id="9796461at2"/>
<name>A0A1X7K5J8_9MICO</name>
<feature type="transmembrane region" description="Helical" evidence="1">
    <location>
        <begin position="12"/>
        <end position="33"/>
    </location>
</feature>
<evidence type="ECO:0000259" key="2">
    <source>
        <dbReference type="Pfam" id="PF01757"/>
    </source>
</evidence>
<dbReference type="STRING" id="150121.SAMN06296010_2088"/>
<feature type="transmembrane region" description="Helical" evidence="1">
    <location>
        <begin position="270"/>
        <end position="287"/>
    </location>
</feature>
<evidence type="ECO:0000313" key="3">
    <source>
        <dbReference type="EMBL" id="SMG35905.1"/>
    </source>
</evidence>
<proteinExistence type="predicted"/>
<feature type="transmembrane region" description="Helical" evidence="1">
    <location>
        <begin position="379"/>
        <end position="402"/>
    </location>
</feature>
<dbReference type="InterPro" id="IPR002656">
    <property type="entry name" value="Acyl_transf_3_dom"/>
</dbReference>
<keyword evidence="1" id="KW-0812">Transmembrane</keyword>
<dbReference type="Pfam" id="PF01757">
    <property type="entry name" value="Acyl_transf_3"/>
    <property type="match status" value="1"/>
</dbReference>
<dbReference type="RefSeq" id="WP_085485698.1">
    <property type="nucleotide sequence ID" value="NZ_FXAY01000003.1"/>
</dbReference>
<dbReference type="EMBL" id="FXAY01000003">
    <property type="protein sequence ID" value="SMG35905.1"/>
    <property type="molecule type" value="Genomic_DNA"/>
</dbReference>
<gene>
    <name evidence="3" type="ORF">SAMN06296010_2088</name>
</gene>
<keyword evidence="3" id="KW-0012">Acyltransferase</keyword>
<feature type="transmembrane region" description="Helical" evidence="1">
    <location>
        <begin position="231"/>
        <end position="249"/>
    </location>
</feature>
<feature type="domain" description="Acyltransferase 3" evidence="2">
    <location>
        <begin position="20"/>
        <end position="396"/>
    </location>
</feature>
<sequence length="420" mass="45780">MSKADAALEATARRAPLIGALTGIRAVAAFWVFLRHFRTEIVDSLGPGPFTQFIIHLSSAGYLGVDLFFILSGFILTYTHMSTMTSAYTWRTAVGFIWLRLARVWPLTAFVLMLFGAYFIFQALSSGDPSFLAQADAGQLLLHLTLLNGWFPSTLDWNGVDWSVSAEWMAYLTFAVGVVALSRFAAVASRRVMVIVIVLLMLPVLIVGVSMQDDTIFLFSNDSYVTAAGVLPIRVLGEFWIGAVLSLLLRRFLGGTTESLASGGIRRVPLATLTAAASVAVLLVVAYNDPLHNMRAGQQEFHDGIDMIAPAESIVVLPLLVLLIATLAICPRDPLSRFLSTRPLLLAGRMSFAFYLVHPLVIGAGLLVASRLHAESGPLLLGVVIATAVAAWLSAWVLWRFIEEPSRRLLRRMLPPSVIV</sequence>
<feature type="transmembrane region" description="Helical" evidence="1">
    <location>
        <begin position="307"/>
        <end position="331"/>
    </location>
</feature>
<feature type="transmembrane region" description="Helical" evidence="1">
    <location>
        <begin position="352"/>
        <end position="373"/>
    </location>
</feature>
<feature type="transmembrane region" description="Helical" evidence="1">
    <location>
        <begin position="97"/>
        <end position="121"/>
    </location>
</feature>
<dbReference type="GO" id="GO:0016747">
    <property type="term" value="F:acyltransferase activity, transferring groups other than amino-acyl groups"/>
    <property type="evidence" value="ECO:0007669"/>
    <property type="project" value="InterPro"/>
</dbReference>
<evidence type="ECO:0000313" key="4">
    <source>
        <dbReference type="Proteomes" id="UP000193244"/>
    </source>
</evidence>
<keyword evidence="1" id="KW-0472">Membrane</keyword>
<dbReference type="InterPro" id="IPR050879">
    <property type="entry name" value="Acyltransferase_3"/>
</dbReference>
<dbReference type="Proteomes" id="UP000193244">
    <property type="component" value="Unassembled WGS sequence"/>
</dbReference>
<keyword evidence="1" id="KW-1133">Transmembrane helix</keyword>
<feature type="transmembrane region" description="Helical" evidence="1">
    <location>
        <begin position="53"/>
        <end position="76"/>
    </location>
</feature>